<dbReference type="AlphaFoldDB" id="J9GG68"/>
<reference evidence="1" key="1">
    <citation type="journal article" date="2012" name="PLoS ONE">
        <title>Gene sets for utilization of primary and secondary nutrition supplies in the distal gut of endangered iberian lynx.</title>
        <authorList>
            <person name="Alcaide M."/>
            <person name="Messina E."/>
            <person name="Richter M."/>
            <person name="Bargiela R."/>
            <person name="Peplies J."/>
            <person name="Huws S.A."/>
            <person name="Newbold C.J."/>
            <person name="Golyshin P.N."/>
            <person name="Simon M.A."/>
            <person name="Lopez G."/>
            <person name="Yakimov M.M."/>
            <person name="Ferrer M."/>
        </authorList>
    </citation>
    <scope>NUCLEOTIDE SEQUENCE</scope>
</reference>
<gene>
    <name evidence="1" type="ORF">EVA_11102</name>
</gene>
<dbReference type="EMBL" id="AMCI01003221">
    <property type="protein sequence ID" value="EJX00793.1"/>
    <property type="molecule type" value="Genomic_DNA"/>
</dbReference>
<evidence type="ECO:0000313" key="1">
    <source>
        <dbReference type="EMBL" id="EJX00793.1"/>
    </source>
</evidence>
<protein>
    <submittedName>
        <fullName evidence="1">Uncharacterized protein</fullName>
    </submittedName>
</protein>
<name>J9GG68_9ZZZZ</name>
<sequence>MIITGRISSPILQAWLLIKFSCNVPNSSDEMLFLHNEPNPVVIP</sequence>
<accession>J9GG68</accession>
<organism evidence="1">
    <name type="scientific">gut metagenome</name>
    <dbReference type="NCBI Taxonomy" id="749906"/>
    <lineage>
        <taxon>unclassified sequences</taxon>
        <taxon>metagenomes</taxon>
        <taxon>organismal metagenomes</taxon>
    </lineage>
</organism>
<proteinExistence type="predicted"/>
<comment type="caution">
    <text evidence="1">The sequence shown here is derived from an EMBL/GenBank/DDBJ whole genome shotgun (WGS) entry which is preliminary data.</text>
</comment>